<sequence>MNLEDIASDFPLGGTLMHCLATKSPLIEPHEAHHVALSAEVQIVPLGWYRTGVAANSLILPYQQLLCSNSTLFLLLC</sequence>
<gene>
    <name evidence="1" type="ORF">EYF80_008934</name>
</gene>
<dbReference type="AlphaFoldDB" id="A0A4Z2ISE3"/>
<protein>
    <submittedName>
        <fullName evidence="1">Uncharacterized protein</fullName>
    </submittedName>
</protein>
<proteinExistence type="predicted"/>
<evidence type="ECO:0000313" key="2">
    <source>
        <dbReference type="Proteomes" id="UP000314294"/>
    </source>
</evidence>
<comment type="caution">
    <text evidence="1">The sequence shown here is derived from an EMBL/GenBank/DDBJ whole genome shotgun (WGS) entry which is preliminary data.</text>
</comment>
<dbReference type="EMBL" id="SRLO01000050">
    <property type="protein sequence ID" value="TNN80929.1"/>
    <property type="molecule type" value="Genomic_DNA"/>
</dbReference>
<reference evidence="1 2" key="1">
    <citation type="submission" date="2019-03" db="EMBL/GenBank/DDBJ databases">
        <title>First draft genome of Liparis tanakae, snailfish: a comprehensive survey of snailfish specific genes.</title>
        <authorList>
            <person name="Kim W."/>
            <person name="Song I."/>
            <person name="Jeong J.-H."/>
            <person name="Kim D."/>
            <person name="Kim S."/>
            <person name="Ryu S."/>
            <person name="Song J.Y."/>
            <person name="Lee S.K."/>
        </authorList>
    </citation>
    <scope>NUCLEOTIDE SEQUENCE [LARGE SCALE GENOMIC DNA]</scope>
    <source>
        <tissue evidence="1">Muscle</tissue>
    </source>
</reference>
<organism evidence="1 2">
    <name type="scientific">Liparis tanakae</name>
    <name type="common">Tanaka's snailfish</name>
    <dbReference type="NCBI Taxonomy" id="230148"/>
    <lineage>
        <taxon>Eukaryota</taxon>
        <taxon>Metazoa</taxon>
        <taxon>Chordata</taxon>
        <taxon>Craniata</taxon>
        <taxon>Vertebrata</taxon>
        <taxon>Euteleostomi</taxon>
        <taxon>Actinopterygii</taxon>
        <taxon>Neopterygii</taxon>
        <taxon>Teleostei</taxon>
        <taxon>Neoteleostei</taxon>
        <taxon>Acanthomorphata</taxon>
        <taxon>Eupercaria</taxon>
        <taxon>Perciformes</taxon>
        <taxon>Cottioidei</taxon>
        <taxon>Cottales</taxon>
        <taxon>Liparidae</taxon>
        <taxon>Liparis</taxon>
    </lineage>
</organism>
<evidence type="ECO:0000313" key="1">
    <source>
        <dbReference type="EMBL" id="TNN80929.1"/>
    </source>
</evidence>
<dbReference type="Proteomes" id="UP000314294">
    <property type="component" value="Unassembled WGS sequence"/>
</dbReference>
<accession>A0A4Z2ISE3</accession>
<keyword evidence="2" id="KW-1185">Reference proteome</keyword>
<name>A0A4Z2ISE3_9TELE</name>